<accession>A0ABM7Y8L0</accession>
<feature type="compositionally biased region" description="Low complexity" evidence="1">
    <location>
        <begin position="25"/>
        <end position="37"/>
    </location>
</feature>
<name>A0ABM7Y8L0_9PROT</name>
<dbReference type="RefSeq" id="WP_244408505.1">
    <property type="nucleotide sequence ID" value="NZ_AP025637.1"/>
</dbReference>
<protein>
    <recommendedName>
        <fullName evidence="5">DUF2950 domain-containing protein</fullName>
    </recommendedName>
</protein>
<reference evidence="3 4" key="1">
    <citation type="journal article" date="2016" name="Microbes Environ.">
        <title>Phylogenetically diverse aerobic anoxygenic phototrophic bacteria isolated from epilithic biofilms in Tama river, Japan.</title>
        <authorList>
            <person name="Hirose S."/>
            <person name="Matsuura K."/>
            <person name="Haruta S."/>
        </authorList>
    </citation>
    <scope>NUCLEOTIDE SEQUENCE [LARGE SCALE GENOMIC DNA]</scope>
    <source>
        <strain evidence="3 4">S08</strain>
    </source>
</reference>
<evidence type="ECO:0000313" key="3">
    <source>
        <dbReference type="EMBL" id="BDG74321.1"/>
    </source>
</evidence>
<evidence type="ECO:0000256" key="1">
    <source>
        <dbReference type="SAM" id="MobiDB-lite"/>
    </source>
</evidence>
<keyword evidence="4" id="KW-1185">Reference proteome</keyword>
<evidence type="ECO:0008006" key="5">
    <source>
        <dbReference type="Google" id="ProtNLM"/>
    </source>
</evidence>
<feature type="region of interest" description="Disordered" evidence="1">
    <location>
        <begin position="25"/>
        <end position="47"/>
    </location>
</feature>
<evidence type="ECO:0000313" key="4">
    <source>
        <dbReference type="Proteomes" id="UP000831327"/>
    </source>
</evidence>
<feature type="chain" id="PRO_5046139214" description="DUF2950 domain-containing protein" evidence="2">
    <location>
        <begin position="22"/>
        <end position="323"/>
    </location>
</feature>
<feature type="signal peptide" evidence="2">
    <location>
        <begin position="1"/>
        <end position="21"/>
    </location>
</feature>
<sequence length="323" mass="34667">MLRTSILGGIAAALLATGAMAQAPAPAAPAETQQPAQAPRPIPPQAFRTPEEGFAAFVAALRARSEAQGVRILGSAGYRYLRSGDPVADRTARTRFLEAYDRKNEIVRPSPDRAILQIGDDAWPFAFPMAQRGGAWRFDAVAGGQELADRRIGRNELDTIETLRAVADAQADYARTAGRHGAFQAYARRFFSTPDQRDGLYWPTREGEAPSPLGPLAAAASSGGYARRQGDAPQPYHGYTFRILEAQGPDAPGGAIDYVVNGRMIGGFAVIAVPARYGVSGIMTFMISHHGTVWERDLGPDTAREAARITAFDPGEGWTRVAE</sequence>
<organism evidence="3 4">
    <name type="scientific">Roseomonas fluvialis</name>
    <dbReference type="NCBI Taxonomy" id="1750527"/>
    <lineage>
        <taxon>Bacteria</taxon>
        <taxon>Pseudomonadati</taxon>
        <taxon>Pseudomonadota</taxon>
        <taxon>Alphaproteobacteria</taxon>
        <taxon>Acetobacterales</taxon>
        <taxon>Roseomonadaceae</taxon>
        <taxon>Roseomonas</taxon>
    </lineage>
</organism>
<dbReference type="InterPro" id="IPR021556">
    <property type="entry name" value="DUF2950"/>
</dbReference>
<gene>
    <name evidence="3" type="ORF">Rmf_42500</name>
</gene>
<dbReference type="Proteomes" id="UP000831327">
    <property type="component" value="Chromosome"/>
</dbReference>
<proteinExistence type="predicted"/>
<dbReference type="EMBL" id="AP025637">
    <property type="protein sequence ID" value="BDG74321.1"/>
    <property type="molecule type" value="Genomic_DNA"/>
</dbReference>
<dbReference type="Pfam" id="PF11453">
    <property type="entry name" value="DUF2950"/>
    <property type="match status" value="1"/>
</dbReference>
<keyword evidence="2" id="KW-0732">Signal</keyword>
<evidence type="ECO:0000256" key="2">
    <source>
        <dbReference type="SAM" id="SignalP"/>
    </source>
</evidence>